<organism evidence="2 3">
    <name type="scientific">Yoonia maricola</name>
    <dbReference type="NCBI Taxonomy" id="420999"/>
    <lineage>
        <taxon>Bacteria</taxon>
        <taxon>Pseudomonadati</taxon>
        <taxon>Pseudomonadota</taxon>
        <taxon>Alphaproteobacteria</taxon>
        <taxon>Rhodobacterales</taxon>
        <taxon>Paracoccaceae</taxon>
        <taxon>Yoonia</taxon>
    </lineage>
</organism>
<comment type="caution">
    <text evidence="2">The sequence shown here is derived from an EMBL/GenBank/DDBJ whole genome shotgun (WGS) entry which is preliminary data.</text>
</comment>
<sequence>MRVLVGFGLLALAACAEVAIETSKAPILVTGSSSPIEPQCIKDSEFAIGGVPIGASEQDVIDVLGAPDMRQTGQSLMLDYVDLRLTYPGLDILVFQDRVVDITVKDPRLTTPSGLRLGMTEAELFDVFGAAARPNPRWSTSEKTVYDIYFCNGGELFDLGSSFHIEVGPDGTVNKLRIGSDTP</sequence>
<keyword evidence="3" id="KW-1185">Reference proteome</keyword>
<dbReference type="Proteomes" id="UP000228531">
    <property type="component" value="Unassembled WGS sequence"/>
</dbReference>
<dbReference type="AlphaFoldDB" id="A0A2M8WM72"/>
<dbReference type="PROSITE" id="PS51257">
    <property type="entry name" value="PROKAR_LIPOPROTEIN"/>
    <property type="match status" value="1"/>
</dbReference>
<evidence type="ECO:0000313" key="2">
    <source>
        <dbReference type="EMBL" id="PJI92003.1"/>
    </source>
</evidence>
<dbReference type="OrthoDB" id="7426224at2"/>
<feature type="signal peptide" evidence="1">
    <location>
        <begin position="1"/>
        <end position="16"/>
    </location>
</feature>
<evidence type="ECO:0000313" key="3">
    <source>
        <dbReference type="Proteomes" id="UP000228531"/>
    </source>
</evidence>
<evidence type="ECO:0008006" key="4">
    <source>
        <dbReference type="Google" id="ProtNLM"/>
    </source>
</evidence>
<accession>A0A2M8WM72</accession>
<evidence type="ECO:0000256" key="1">
    <source>
        <dbReference type="SAM" id="SignalP"/>
    </source>
</evidence>
<dbReference type="EMBL" id="PGTY01000001">
    <property type="protein sequence ID" value="PJI92003.1"/>
    <property type="molecule type" value="Genomic_DNA"/>
</dbReference>
<proteinExistence type="predicted"/>
<keyword evidence="1" id="KW-0732">Signal</keyword>
<reference evidence="2 3" key="1">
    <citation type="submission" date="2017-11" db="EMBL/GenBank/DDBJ databases">
        <title>Genomic Encyclopedia of Archaeal and Bacterial Type Strains, Phase II (KMG-II): From Individual Species to Whole Genera.</title>
        <authorList>
            <person name="Goeker M."/>
        </authorList>
    </citation>
    <scope>NUCLEOTIDE SEQUENCE [LARGE SCALE GENOMIC DNA]</scope>
    <source>
        <strain evidence="2 3">DSM 29128</strain>
    </source>
</reference>
<name>A0A2M8WM72_9RHOB</name>
<feature type="chain" id="PRO_5014611460" description="Beta-barrel assembly machine subunit BamE" evidence="1">
    <location>
        <begin position="17"/>
        <end position="183"/>
    </location>
</feature>
<protein>
    <recommendedName>
        <fullName evidence="4">Beta-barrel assembly machine subunit BamE</fullName>
    </recommendedName>
</protein>
<gene>
    <name evidence="2" type="ORF">BC777_0845</name>
</gene>